<accession>A0A4U3MFM5</accession>
<dbReference type="PANTHER" id="PTHR43156:SF2">
    <property type="entry name" value="STAGE II SPORULATION PROTEIN E"/>
    <property type="match status" value="1"/>
</dbReference>
<dbReference type="Gene3D" id="3.30.450.20">
    <property type="entry name" value="PAS domain"/>
    <property type="match status" value="1"/>
</dbReference>
<reference evidence="4 5" key="1">
    <citation type="submission" date="2019-04" db="EMBL/GenBank/DDBJ databases">
        <title>Herbidospora sp. NEAU-GS14.nov., a novel actinomycete isolated from soil.</title>
        <authorList>
            <person name="Han L."/>
        </authorList>
    </citation>
    <scope>NUCLEOTIDE SEQUENCE [LARGE SCALE GENOMIC DNA]</scope>
    <source>
        <strain evidence="4 5">NEAU-GS14</strain>
    </source>
</reference>
<dbReference type="InterPro" id="IPR052016">
    <property type="entry name" value="Bact_Sigma-Reg"/>
</dbReference>
<dbReference type="EMBL" id="SZQA01000012">
    <property type="protein sequence ID" value="TKK88218.1"/>
    <property type="molecule type" value="Genomic_DNA"/>
</dbReference>
<evidence type="ECO:0000256" key="1">
    <source>
        <dbReference type="ARBA" id="ARBA00022801"/>
    </source>
</evidence>
<comment type="caution">
    <text evidence="4">The sequence shown here is derived from an EMBL/GenBank/DDBJ whole genome shotgun (WGS) entry which is preliminary data.</text>
</comment>
<sequence>MDSVTHAPSTEVLRAIVEAAADGVVLCDADGSVVLVNGAAREMVPGDVTSLLDRTREPGETYETALGDRLLRVRREIFGIVHQAWYLRDVTKETARADALRAERERTQFLVEAGRRLSASLNTRRCARATAELATGLLADAAMVVLPPGGLRRTAWLRSSEAGLEEGDIPVAHADQVPGLAEALAGFPPVPSRWLDPHQAPEWLLPAGFGPVGHLLVTPLPGNGVPAGALVLARREGGAGFDDETETLVRVFAARAGAAISAAVLYQEQSATNAILAGDLRPPPLPTVDGLELAGSLRAAQQTALIGGDFYDVLPTSDGPLVTLGDVCGKGPRAAVLAGQVRHSLRALLLLERDPEQLMHLINKALLSSYTPRSHVTLVLAAIHPGDGMIDLAVAGHPAPLLLRADGVVDEVDARGTLLGAIKSGAITLRTATVELAPGDLLLLYSDGITEAFGGPTGREMYGSARLKTALATCAGMPATAVVERLEQLNSDWLAGGVFDDRALLAIRRSR</sequence>
<keyword evidence="5" id="KW-1185">Reference proteome</keyword>
<dbReference type="Pfam" id="PF13188">
    <property type="entry name" value="PAS_8"/>
    <property type="match status" value="1"/>
</dbReference>
<dbReference type="InterPro" id="IPR001932">
    <property type="entry name" value="PPM-type_phosphatase-like_dom"/>
</dbReference>
<dbReference type="RefSeq" id="WP_137247674.1">
    <property type="nucleotide sequence ID" value="NZ_SZQA01000012.1"/>
</dbReference>
<name>A0A4U3MFM5_9ACTN</name>
<dbReference type="AlphaFoldDB" id="A0A4U3MFM5"/>
<dbReference type="SMART" id="SM00331">
    <property type="entry name" value="PP2C_SIG"/>
    <property type="match status" value="1"/>
</dbReference>
<evidence type="ECO:0000313" key="4">
    <source>
        <dbReference type="EMBL" id="TKK88218.1"/>
    </source>
</evidence>
<dbReference type="SUPFAM" id="SSF55781">
    <property type="entry name" value="GAF domain-like"/>
    <property type="match status" value="1"/>
</dbReference>
<evidence type="ECO:0000259" key="2">
    <source>
        <dbReference type="PROSITE" id="PS50112"/>
    </source>
</evidence>
<dbReference type="InterPro" id="IPR029016">
    <property type="entry name" value="GAF-like_dom_sf"/>
</dbReference>
<dbReference type="OrthoDB" id="5241041at2"/>
<protein>
    <submittedName>
        <fullName evidence="4">PAS domain-containing protein</fullName>
    </submittedName>
</protein>
<dbReference type="GO" id="GO:0003779">
    <property type="term" value="F:actin binding"/>
    <property type="evidence" value="ECO:0007669"/>
    <property type="project" value="InterPro"/>
</dbReference>
<feature type="domain" description="PAS" evidence="2">
    <location>
        <begin position="9"/>
        <end position="44"/>
    </location>
</feature>
<proteinExistence type="predicted"/>
<dbReference type="InterPro" id="IPR035965">
    <property type="entry name" value="PAS-like_dom_sf"/>
</dbReference>
<dbReference type="InterPro" id="IPR036457">
    <property type="entry name" value="PPM-type-like_dom_sf"/>
</dbReference>
<dbReference type="SUPFAM" id="SSF81606">
    <property type="entry name" value="PP2C-like"/>
    <property type="match status" value="1"/>
</dbReference>
<gene>
    <name evidence="4" type="ORF">FDA94_15040</name>
</gene>
<dbReference type="InterPro" id="IPR003018">
    <property type="entry name" value="GAF"/>
</dbReference>
<dbReference type="Proteomes" id="UP000308705">
    <property type="component" value="Unassembled WGS sequence"/>
</dbReference>
<dbReference type="Gene3D" id="3.30.450.40">
    <property type="match status" value="1"/>
</dbReference>
<dbReference type="Pfam" id="PF07228">
    <property type="entry name" value="SpoIIE"/>
    <property type="match status" value="1"/>
</dbReference>
<dbReference type="SMART" id="SM00065">
    <property type="entry name" value="GAF"/>
    <property type="match status" value="1"/>
</dbReference>
<dbReference type="SUPFAM" id="SSF55785">
    <property type="entry name" value="PYP-like sensor domain (PAS domain)"/>
    <property type="match status" value="1"/>
</dbReference>
<dbReference type="PROSITE" id="PS50112">
    <property type="entry name" value="PAS"/>
    <property type="match status" value="1"/>
</dbReference>
<dbReference type="Pfam" id="PF01590">
    <property type="entry name" value="GAF"/>
    <property type="match status" value="1"/>
</dbReference>
<dbReference type="InterPro" id="IPR000014">
    <property type="entry name" value="PAS"/>
</dbReference>
<dbReference type="InterPro" id="IPR003124">
    <property type="entry name" value="WH2_dom"/>
</dbReference>
<keyword evidence="1" id="KW-0378">Hydrolase</keyword>
<dbReference type="PANTHER" id="PTHR43156">
    <property type="entry name" value="STAGE II SPORULATION PROTEIN E-RELATED"/>
    <property type="match status" value="1"/>
</dbReference>
<dbReference type="GO" id="GO:0016791">
    <property type="term" value="F:phosphatase activity"/>
    <property type="evidence" value="ECO:0007669"/>
    <property type="project" value="TreeGrafter"/>
</dbReference>
<dbReference type="Gene3D" id="3.60.40.10">
    <property type="entry name" value="PPM-type phosphatase domain"/>
    <property type="match status" value="1"/>
</dbReference>
<dbReference type="PROSITE" id="PS51082">
    <property type="entry name" value="WH2"/>
    <property type="match status" value="1"/>
</dbReference>
<evidence type="ECO:0000259" key="3">
    <source>
        <dbReference type="PROSITE" id="PS51082"/>
    </source>
</evidence>
<evidence type="ECO:0000313" key="5">
    <source>
        <dbReference type="Proteomes" id="UP000308705"/>
    </source>
</evidence>
<feature type="domain" description="WH2" evidence="3">
    <location>
        <begin position="414"/>
        <end position="432"/>
    </location>
</feature>
<organism evidence="4 5">
    <name type="scientific">Herbidospora galbida</name>
    <dbReference type="NCBI Taxonomy" id="2575442"/>
    <lineage>
        <taxon>Bacteria</taxon>
        <taxon>Bacillati</taxon>
        <taxon>Actinomycetota</taxon>
        <taxon>Actinomycetes</taxon>
        <taxon>Streptosporangiales</taxon>
        <taxon>Streptosporangiaceae</taxon>
        <taxon>Herbidospora</taxon>
    </lineage>
</organism>